<protein>
    <submittedName>
        <fullName evidence="1">Uncharacterized protein</fullName>
    </submittedName>
</protein>
<accession>A0ABV1IWY7</accession>
<gene>
    <name evidence="1" type="ORF">AAAU51_09315</name>
</gene>
<reference evidence="1 2" key="1">
    <citation type="submission" date="2024-04" db="EMBL/GenBank/DDBJ databases">
        <title>Human intestinal bacterial collection.</title>
        <authorList>
            <person name="Pauvert C."/>
            <person name="Hitch T.C.A."/>
            <person name="Clavel T."/>
        </authorList>
    </citation>
    <scope>NUCLEOTIDE SEQUENCE [LARGE SCALE GENOMIC DNA]</scope>
    <source>
        <strain evidence="1 2">CLA-AA-H249</strain>
    </source>
</reference>
<dbReference type="RefSeq" id="WP_349111099.1">
    <property type="nucleotide sequence ID" value="NZ_JBBNIN010000013.1"/>
</dbReference>
<sequence length="117" mass="13557">MIDEKILLQELDEMIKIQQKSVERAEQGSNEAVVYLESRELAAYMKVRNLIKEKSAHGAATPLGTQLNRQKQYNTDCQKSEIRKIVTEIFDLSLRLQEMTDGTIDWIDWRQYNAVPG</sequence>
<dbReference type="Proteomes" id="UP001482154">
    <property type="component" value="Unassembled WGS sequence"/>
</dbReference>
<organism evidence="1 2">
    <name type="scientific">Anaerostipes amylophilus</name>
    <dbReference type="NCBI Taxonomy" id="2981779"/>
    <lineage>
        <taxon>Bacteria</taxon>
        <taxon>Bacillati</taxon>
        <taxon>Bacillota</taxon>
        <taxon>Clostridia</taxon>
        <taxon>Lachnospirales</taxon>
        <taxon>Lachnospiraceae</taxon>
        <taxon>Anaerostipes</taxon>
    </lineage>
</organism>
<evidence type="ECO:0000313" key="1">
    <source>
        <dbReference type="EMBL" id="MEQ2711372.1"/>
    </source>
</evidence>
<evidence type="ECO:0000313" key="2">
    <source>
        <dbReference type="Proteomes" id="UP001482154"/>
    </source>
</evidence>
<comment type="caution">
    <text evidence="1">The sequence shown here is derived from an EMBL/GenBank/DDBJ whole genome shotgun (WGS) entry which is preliminary data.</text>
</comment>
<proteinExistence type="predicted"/>
<dbReference type="EMBL" id="JBBNIN010000013">
    <property type="protein sequence ID" value="MEQ2711372.1"/>
    <property type="molecule type" value="Genomic_DNA"/>
</dbReference>
<keyword evidence="2" id="KW-1185">Reference proteome</keyword>
<name>A0ABV1IWY7_9FIRM</name>